<accession>A0A3Q3VXE3</accession>
<evidence type="ECO:0000256" key="4">
    <source>
        <dbReference type="ARBA" id="ARBA00023136"/>
    </source>
</evidence>
<dbReference type="PANTHER" id="PTHR37344:SF1">
    <property type="entry name" value="SMALL INTEGRAL MEMBRANE PROTEIN 5"/>
    <property type="match status" value="1"/>
</dbReference>
<dbReference type="InterPro" id="IPR031671">
    <property type="entry name" value="SMIM5/18/22"/>
</dbReference>
<keyword evidence="4 5" id="KW-0472">Membrane</keyword>
<dbReference type="GO" id="GO:0016020">
    <property type="term" value="C:membrane"/>
    <property type="evidence" value="ECO:0007669"/>
    <property type="project" value="UniProtKB-SubCell"/>
</dbReference>
<feature type="transmembrane region" description="Helical" evidence="5">
    <location>
        <begin position="31"/>
        <end position="55"/>
    </location>
</feature>
<keyword evidence="2 5" id="KW-0812">Transmembrane</keyword>
<evidence type="ECO:0000256" key="3">
    <source>
        <dbReference type="ARBA" id="ARBA00022989"/>
    </source>
</evidence>
<dbReference type="InterPro" id="IPR047133">
    <property type="entry name" value="SMIM5"/>
</dbReference>
<dbReference type="CDD" id="cd20254">
    <property type="entry name" value="CASIMO1_SMIM5"/>
    <property type="match status" value="1"/>
</dbReference>
<dbReference type="OMA" id="HCCCCGK"/>
<evidence type="ECO:0000256" key="1">
    <source>
        <dbReference type="ARBA" id="ARBA00004167"/>
    </source>
</evidence>
<dbReference type="PANTHER" id="PTHR37344">
    <property type="entry name" value="SMALL INTEGRAL MEMBRANE PROTEIN 5"/>
    <property type="match status" value="1"/>
</dbReference>
<protein>
    <submittedName>
        <fullName evidence="6">Uncharacterized protein</fullName>
    </submittedName>
</protein>
<sequence length="72" mass="8177">MEVRQEVLDIFQKVWTKLQALPQASPLELGAFFVLILFVATFLFLILLSCIHCCCCGKPKYQGSRVQPLHPV</sequence>
<organism evidence="6 7">
    <name type="scientific">Mola mola</name>
    <name type="common">Ocean sunfish</name>
    <name type="synonym">Tetraodon mola</name>
    <dbReference type="NCBI Taxonomy" id="94237"/>
    <lineage>
        <taxon>Eukaryota</taxon>
        <taxon>Metazoa</taxon>
        <taxon>Chordata</taxon>
        <taxon>Craniata</taxon>
        <taxon>Vertebrata</taxon>
        <taxon>Euteleostomi</taxon>
        <taxon>Actinopterygii</taxon>
        <taxon>Neopterygii</taxon>
        <taxon>Teleostei</taxon>
        <taxon>Neoteleostei</taxon>
        <taxon>Acanthomorphata</taxon>
        <taxon>Eupercaria</taxon>
        <taxon>Tetraodontiformes</taxon>
        <taxon>Molidae</taxon>
        <taxon>Mola</taxon>
    </lineage>
</organism>
<dbReference type="AlphaFoldDB" id="A0A3Q3VXE3"/>
<evidence type="ECO:0000256" key="2">
    <source>
        <dbReference type="ARBA" id="ARBA00022692"/>
    </source>
</evidence>
<evidence type="ECO:0000313" key="6">
    <source>
        <dbReference type="Ensembl" id="ENSMMOP00000006293.1"/>
    </source>
</evidence>
<comment type="subcellular location">
    <subcellularLocation>
        <location evidence="1">Membrane</location>
        <topology evidence="1">Single-pass membrane protein</topology>
    </subcellularLocation>
</comment>
<name>A0A3Q3VXE3_MOLML</name>
<proteinExistence type="predicted"/>
<evidence type="ECO:0000313" key="7">
    <source>
        <dbReference type="Proteomes" id="UP000261620"/>
    </source>
</evidence>
<keyword evidence="3 5" id="KW-1133">Transmembrane helix</keyword>
<keyword evidence="7" id="KW-1185">Reference proteome</keyword>
<dbReference type="Ensembl" id="ENSMMOT00000006405.1">
    <property type="protein sequence ID" value="ENSMMOP00000006293.1"/>
    <property type="gene ID" value="ENSMMOG00000004921.1"/>
</dbReference>
<reference evidence="6" key="1">
    <citation type="submission" date="2025-08" db="UniProtKB">
        <authorList>
            <consortium name="Ensembl"/>
        </authorList>
    </citation>
    <scope>IDENTIFICATION</scope>
</reference>
<dbReference type="Proteomes" id="UP000261620">
    <property type="component" value="Unplaced"/>
</dbReference>
<reference evidence="6" key="2">
    <citation type="submission" date="2025-09" db="UniProtKB">
        <authorList>
            <consortium name="Ensembl"/>
        </authorList>
    </citation>
    <scope>IDENTIFICATION</scope>
</reference>
<dbReference type="Pfam" id="PF15831">
    <property type="entry name" value="SMIM5_18_22"/>
    <property type="match status" value="1"/>
</dbReference>
<evidence type="ECO:0000256" key="5">
    <source>
        <dbReference type="SAM" id="Phobius"/>
    </source>
</evidence>